<reference evidence="1 2" key="1">
    <citation type="submission" date="2018-01" db="EMBL/GenBank/DDBJ databases">
        <title>Genome Sequencing and Assembly of Anaerobacter polyendosporus strain CT4.</title>
        <authorList>
            <person name="Tachaapaikoon C."/>
            <person name="Sutheeworapong S."/>
            <person name="Jenjaroenpun P."/>
            <person name="Wongsurawat T."/>
            <person name="Nookeaw I."/>
            <person name="Cheawchanlertfa P."/>
            <person name="Kosugi A."/>
            <person name="Cheevadhanarak S."/>
            <person name="Ratanakhanokchai K."/>
        </authorList>
    </citation>
    <scope>NUCLEOTIDE SEQUENCE [LARGE SCALE GENOMIC DNA]</scope>
    <source>
        <strain evidence="1 2">CT4</strain>
    </source>
</reference>
<evidence type="ECO:0000313" key="2">
    <source>
        <dbReference type="Proteomes" id="UP000286268"/>
    </source>
</evidence>
<keyword evidence="1" id="KW-0723">Serine/threonine-protein kinase</keyword>
<dbReference type="GO" id="GO:0004674">
    <property type="term" value="F:protein serine/threonine kinase activity"/>
    <property type="evidence" value="ECO:0007669"/>
    <property type="project" value="UniProtKB-KW"/>
</dbReference>
<protein>
    <submittedName>
        <fullName evidence="1">Serine/threonine protein kinase</fullName>
    </submittedName>
</protein>
<keyword evidence="1" id="KW-0418">Kinase</keyword>
<accession>A0A3R5U997</accession>
<dbReference type="SUPFAM" id="SSF56112">
    <property type="entry name" value="Protein kinase-like (PK-like)"/>
    <property type="match status" value="1"/>
</dbReference>
<dbReference type="InterPro" id="IPR011009">
    <property type="entry name" value="Kinase-like_dom_sf"/>
</dbReference>
<keyword evidence="2" id="KW-1185">Reference proteome</keyword>
<sequence length="210" mass="24614">MTLKTIIKLIENELLPNINLKSIKPNDPIIVSNVPNQWKVLGSGNYAAVLYNSNFPYYAVKIYAENRPGIDKEIEVYNKLGYHPSYSQCFYHDKNYLILRRLDGITLYDAIVKGIQIPESVISDIDKALDYAITRNLYPHDVHFKNVMMKDGKGFVVDVSDFYKYEKCLLWAHSKKAYNKIYKNILYKLHPPIPNFILNIIRKIYQLYKR</sequence>
<dbReference type="KEGG" id="cmah:C1I91_13775"/>
<dbReference type="EMBL" id="CP025746">
    <property type="protein sequence ID" value="QAA32620.1"/>
    <property type="molecule type" value="Genomic_DNA"/>
</dbReference>
<evidence type="ECO:0000313" key="1">
    <source>
        <dbReference type="EMBL" id="QAA32620.1"/>
    </source>
</evidence>
<dbReference type="RefSeq" id="WP_128213407.1">
    <property type="nucleotide sequence ID" value="NZ_CP025746.1"/>
</dbReference>
<dbReference type="OrthoDB" id="529320at2"/>
<dbReference type="Gene3D" id="1.10.510.10">
    <property type="entry name" value="Transferase(Phosphotransferase) domain 1"/>
    <property type="match status" value="1"/>
</dbReference>
<organism evidence="1 2">
    <name type="scientific">Clostridium manihotivorum</name>
    <dbReference type="NCBI Taxonomy" id="2320868"/>
    <lineage>
        <taxon>Bacteria</taxon>
        <taxon>Bacillati</taxon>
        <taxon>Bacillota</taxon>
        <taxon>Clostridia</taxon>
        <taxon>Eubacteriales</taxon>
        <taxon>Clostridiaceae</taxon>
        <taxon>Clostridium</taxon>
    </lineage>
</organism>
<name>A0A3R5U997_9CLOT</name>
<dbReference type="Proteomes" id="UP000286268">
    <property type="component" value="Chromosome"/>
</dbReference>
<keyword evidence="1" id="KW-0808">Transferase</keyword>
<gene>
    <name evidence="1" type="ORF">C1I91_13775</name>
</gene>
<proteinExistence type="predicted"/>
<dbReference type="AlphaFoldDB" id="A0A3R5U997"/>